<feature type="transmembrane region" description="Helical" evidence="1">
    <location>
        <begin position="270"/>
        <end position="290"/>
    </location>
</feature>
<dbReference type="AlphaFoldDB" id="A0A225DJ15"/>
<organism evidence="3 4">
    <name type="scientific">Fimbriiglobus ruber</name>
    <dbReference type="NCBI Taxonomy" id="1908690"/>
    <lineage>
        <taxon>Bacteria</taxon>
        <taxon>Pseudomonadati</taxon>
        <taxon>Planctomycetota</taxon>
        <taxon>Planctomycetia</taxon>
        <taxon>Gemmatales</taxon>
        <taxon>Gemmataceae</taxon>
        <taxon>Fimbriiglobus</taxon>
    </lineage>
</organism>
<dbReference type="PROSITE" id="PS50011">
    <property type="entry name" value="PROTEIN_KINASE_DOM"/>
    <property type="match status" value="1"/>
</dbReference>
<evidence type="ECO:0000313" key="3">
    <source>
        <dbReference type="EMBL" id="OWK36107.1"/>
    </source>
</evidence>
<comment type="caution">
    <text evidence="3">The sequence shown here is derived from an EMBL/GenBank/DDBJ whole genome shotgun (WGS) entry which is preliminary data.</text>
</comment>
<keyword evidence="4" id="KW-1185">Reference proteome</keyword>
<dbReference type="GO" id="GO:0005524">
    <property type="term" value="F:ATP binding"/>
    <property type="evidence" value="ECO:0007669"/>
    <property type="project" value="InterPro"/>
</dbReference>
<gene>
    <name evidence="3" type="ORF">FRUB_08670</name>
</gene>
<evidence type="ECO:0000256" key="1">
    <source>
        <dbReference type="SAM" id="Phobius"/>
    </source>
</evidence>
<name>A0A225DJ15_9BACT</name>
<proteinExistence type="predicted"/>
<dbReference type="SUPFAM" id="SSF56112">
    <property type="entry name" value="Protein kinase-like (PK-like)"/>
    <property type="match status" value="1"/>
</dbReference>
<sequence>MRAARNLAAAFDAVHSAGCLIGDVQMRNAHVSPQAIVRLVDCDSFQVRAGGKQYLCEVGLPHYIPPELQGRPLRGLVRAENHDRFGLAVLIFQLLFVGRHPYAGVYSGAGDPPFEQLIAEFRFAHGPAAGSWGMAPPPHTPALADVPPEIGTLFRRAFERGSEADARPRAAEWVPALQRLEQSAVECAADAGHKYWPGARGCVWCRLAATGGPEYYFGVADIGSTFVVDEDKLRAVQRRLAAVRMVDFPYERAAFFPATRPAAEPLPDNGNLPIATVTIYACLGLGVIAIPVGIFYGVLCFIGMLCLVLFGVALAAFFRYPPDLYERSCRQRVHDYAYDALFTLEWKWKSIVGRYRRDHTALGQSTRELIAECMALTARYRTEMARLSESANAAGQAGPLRVTLPAERGAIVLQFRKRHQQILTRLDQQVAALEMLAPACRAELDKLGPEIKKACAEWEQAEVNLRVVTDRTIW</sequence>
<feature type="transmembrane region" description="Helical" evidence="1">
    <location>
        <begin position="296"/>
        <end position="318"/>
    </location>
</feature>
<evidence type="ECO:0000259" key="2">
    <source>
        <dbReference type="PROSITE" id="PS50011"/>
    </source>
</evidence>
<dbReference type="Gene3D" id="1.10.510.10">
    <property type="entry name" value="Transferase(Phosphotransferase) domain 1"/>
    <property type="match status" value="1"/>
</dbReference>
<dbReference type="GO" id="GO:0004672">
    <property type="term" value="F:protein kinase activity"/>
    <property type="evidence" value="ECO:0007669"/>
    <property type="project" value="InterPro"/>
</dbReference>
<dbReference type="RefSeq" id="WP_238602957.1">
    <property type="nucleotide sequence ID" value="NZ_NIDE01000017.1"/>
</dbReference>
<evidence type="ECO:0000313" key="4">
    <source>
        <dbReference type="Proteomes" id="UP000214646"/>
    </source>
</evidence>
<keyword evidence="1" id="KW-0472">Membrane</keyword>
<protein>
    <submittedName>
        <fullName evidence="3">Putative chaperonin</fullName>
    </submittedName>
</protein>
<dbReference type="EMBL" id="NIDE01000017">
    <property type="protein sequence ID" value="OWK36107.1"/>
    <property type="molecule type" value="Genomic_DNA"/>
</dbReference>
<dbReference type="Proteomes" id="UP000214646">
    <property type="component" value="Unassembled WGS sequence"/>
</dbReference>
<reference evidence="4" key="1">
    <citation type="submission" date="2017-06" db="EMBL/GenBank/DDBJ databases">
        <title>Genome analysis of Fimbriiglobus ruber SP5, the first member of the order Planctomycetales with confirmed chitinolytic capability.</title>
        <authorList>
            <person name="Ravin N.V."/>
            <person name="Rakitin A.L."/>
            <person name="Ivanova A.A."/>
            <person name="Beletsky A.V."/>
            <person name="Kulichevskaya I.S."/>
            <person name="Mardanov A.V."/>
            <person name="Dedysh S.N."/>
        </authorList>
    </citation>
    <scope>NUCLEOTIDE SEQUENCE [LARGE SCALE GENOMIC DNA]</scope>
    <source>
        <strain evidence="4">SP5</strain>
    </source>
</reference>
<dbReference type="InterPro" id="IPR011009">
    <property type="entry name" value="Kinase-like_dom_sf"/>
</dbReference>
<dbReference type="InterPro" id="IPR000719">
    <property type="entry name" value="Prot_kinase_dom"/>
</dbReference>
<accession>A0A225DJ15</accession>
<keyword evidence="1" id="KW-1133">Transmembrane helix</keyword>
<keyword evidence="1" id="KW-0812">Transmembrane</keyword>
<feature type="domain" description="Protein kinase" evidence="2">
    <location>
        <begin position="1"/>
        <end position="180"/>
    </location>
</feature>